<feature type="non-terminal residue" evidence="2">
    <location>
        <position position="131"/>
    </location>
</feature>
<accession>A0A0C9TVL6</accession>
<dbReference type="PROSITE" id="PS50090">
    <property type="entry name" value="MYB_LIKE"/>
    <property type="match status" value="1"/>
</dbReference>
<reference evidence="3" key="2">
    <citation type="submission" date="2015-01" db="EMBL/GenBank/DDBJ databases">
        <title>Evolutionary Origins and Diversification of the Mycorrhizal Mutualists.</title>
        <authorList>
            <consortium name="DOE Joint Genome Institute"/>
            <consortium name="Mycorrhizal Genomics Consortium"/>
            <person name="Kohler A."/>
            <person name="Kuo A."/>
            <person name="Nagy L.G."/>
            <person name="Floudas D."/>
            <person name="Copeland A."/>
            <person name="Barry K.W."/>
            <person name="Cichocki N."/>
            <person name="Veneault-Fourrey C."/>
            <person name="LaButti K."/>
            <person name="Lindquist E.A."/>
            <person name="Lipzen A."/>
            <person name="Lundell T."/>
            <person name="Morin E."/>
            <person name="Murat C."/>
            <person name="Riley R."/>
            <person name="Ohm R."/>
            <person name="Sun H."/>
            <person name="Tunlid A."/>
            <person name="Henrissat B."/>
            <person name="Grigoriev I.V."/>
            <person name="Hibbett D.S."/>
            <person name="Martin F."/>
        </authorList>
    </citation>
    <scope>NUCLEOTIDE SEQUENCE [LARGE SCALE GENOMIC DNA]</scope>
    <source>
        <strain evidence="3">ATCC 200175</strain>
    </source>
</reference>
<dbReference type="EMBL" id="KN819373">
    <property type="protein sequence ID" value="KIJ11762.1"/>
    <property type="molecule type" value="Genomic_DNA"/>
</dbReference>
<dbReference type="PANTHER" id="PTHR46929:SF3">
    <property type="entry name" value="MYB_SANT-LIKE DOMAIN-CONTAINING PROTEIN"/>
    <property type="match status" value="1"/>
</dbReference>
<dbReference type="PANTHER" id="PTHR46929">
    <property type="entry name" value="EXPRESSED PROTEIN"/>
    <property type="match status" value="1"/>
</dbReference>
<dbReference type="HOGENOM" id="CLU_082499_2_2_1"/>
<name>A0A0C9TVL6_PAXIN</name>
<protein>
    <recommendedName>
        <fullName evidence="1">Myb-like domain-containing protein</fullName>
    </recommendedName>
</protein>
<dbReference type="InterPro" id="IPR024752">
    <property type="entry name" value="Myb/SANT-like_dom"/>
</dbReference>
<dbReference type="OrthoDB" id="2689355at2759"/>
<reference evidence="2 3" key="1">
    <citation type="submission" date="2014-06" db="EMBL/GenBank/DDBJ databases">
        <authorList>
            <consortium name="DOE Joint Genome Institute"/>
            <person name="Kuo A."/>
            <person name="Kohler A."/>
            <person name="Nagy L.G."/>
            <person name="Floudas D."/>
            <person name="Copeland A."/>
            <person name="Barry K.W."/>
            <person name="Cichocki N."/>
            <person name="Veneault-Fourrey C."/>
            <person name="LaButti K."/>
            <person name="Lindquist E.A."/>
            <person name="Lipzen A."/>
            <person name="Lundell T."/>
            <person name="Morin E."/>
            <person name="Murat C."/>
            <person name="Sun H."/>
            <person name="Tunlid A."/>
            <person name="Henrissat B."/>
            <person name="Grigoriev I.V."/>
            <person name="Hibbett D.S."/>
            <person name="Martin F."/>
            <person name="Nordberg H.P."/>
            <person name="Cantor M.N."/>
            <person name="Hua S.X."/>
        </authorList>
    </citation>
    <scope>NUCLEOTIDE SEQUENCE [LARGE SCALE GENOMIC DNA]</scope>
    <source>
        <strain evidence="2 3">ATCC 200175</strain>
    </source>
</reference>
<proteinExistence type="predicted"/>
<evidence type="ECO:0000313" key="2">
    <source>
        <dbReference type="EMBL" id="KIJ11762.1"/>
    </source>
</evidence>
<feature type="domain" description="Myb-like" evidence="1">
    <location>
        <begin position="1"/>
        <end position="62"/>
    </location>
</feature>
<evidence type="ECO:0000313" key="3">
    <source>
        <dbReference type="Proteomes" id="UP000053647"/>
    </source>
</evidence>
<dbReference type="Pfam" id="PF12776">
    <property type="entry name" value="Myb_DNA-bind_3"/>
    <property type="match status" value="1"/>
</dbReference>
<gene>
    <name evidence="2" type="ORF">PAXINDRAFT_59397</name>
</gene>
<dbReference type="Proteomes" id="UP000053647">
    <property type="component" value="Unassembled WGS sequence"/>
</dbReference>
<feature type="non-terminal residue" evidence="2">
    <location>
        <position position="1"/>
    </location>
</feature>
<evidence type="ECO:0000259" key="1">
    <source>
        <dbReference type="PROSITE" id="PS50090"/>
    </source>
</evidence>
<organism evidence="2 3">
    <name type="scientific">Paxillus involutus ATCC 200175</name>
    <dbReference type="NCBI Taxonomy" id="664439"/>
    <lineage>
        <taxon>Eukaryota</taxon>
        <taxon>Fungi</taxon>
        <taxon>Dikarya</taxon>
        <taxon>Basidiomycota</taxon>
        <taxon>Agaricomycotina</taxon>
        <taxon>Agaricomycetes</taxon>
        <taxon>Agaricomycetidae</taxon>
        <taxon>Boletales</taxon>
        <taxon>Paxilineae</taxon>
        <taxon>Paxillaceae</taxon>
        <taxon>Paxillus</taxon>
    </lineage>
</organism>
<dbReference type="InterPro" id="IPR001005">
    <property type="entry name" value="SANT/Myb"/>
</dbReference>
<sequence length="131" mass="14488">WSLADVNVLVDEVIAQQVKAGDGLNFRTSIWNMISACLGLSKPLKGGPKTGKSCREKWKRIRATFHIVDKLAHASGFAYSEALGANISVENQSVWDDYMKTNKDAGPFRNKGWPLYEKMKSVMPSNARGAN</sequence>
<keyword evidence="3" id="KW-1185">Reference proteome</keyword>
<dbReference type="AlphaFoldDB" id="A0A0C9TVL6"/>